<dbReference type="RefSeq" id="WP_188899276.1">
    <property type="nucleotide sequence ID" value="NZ_BMKS01000003.1"/>
</dbReference>
<reference evidence="4 5" key="1">
    <citation type="journal article" date="2014" name="Int. J. Syst. Evol. Microbiol.">
        <title>Complete genome sequence of Corynebacterium casei LMG S-19264T (=DSM 44701T), isolated from a smear-ripened cheese.</title>
        <authorList>
            <consortium name="US DOE Joint Genome Institute (JGI-PGF)"/>
            <person name="Walter F."/>
            <person name="Albersmeier A."/>
            <person name="Kalinowski J."/>
            <person name="Ruckert C."/>
        </authorList>
    </citation>
    <scope>NUCLEOTIDE SEQUENCE [LARGE SCALE GENOMIC DNA]</scope>
    <source>
        <strain evidence="4 5">CGMCC 1.16330</strain>
    </source>
</reference>
<keyword evidence="2" id="KW-0413">Isomerase</keyword>
<feature type="domain" description="Trigger factor C-terminal" evidence="3">
    <location>
        <begin position="469"/>
        <end position="620"/>
    </location>
</feature>
<dbReference type="SUPFAM" id="SSF54534">
    <property type="entry name" value="FKBP-like"/>
    <property type="match status" value="1"/>
</dbReference>
<evidence type="ECO:0000313" key="4">
    <source>
        <dbReference type="EMBL" id="GGG27181.1"/>
    </source>
</evidence>
<dbReference type="EMBL" id="BMKS01000003">
    <property type="protein sequence ID" value="GGG27181.1"/>
    <property type="molecule type" value="Genomic_DNA"/>
</dbReference>
<evidence type="ECO:0000256" key="1">
    <source>
        <dbReference type="ARBA" id="ARBA00023110"/>
    </source>
</evidence>
<proteinExistence type="predicted"/>
<keyword evidence="1" id="KW-0697">Rotamase</keyword>
<dbReference type="Proteomes" id="UP000597507">
    <property type="component" value="Unassembled WGS sequence"/>
</dbReference>
<dbReference type="InterPro" id="IPR027304">
    <property type="entry name" value="Trigger_fact/SurA_dom_sf"/>
</dbReference>
<sequence>MSEPTTSAELSALCAAMEAGALGGGEGASPGFAVRLPRAAFEAALEARLERLAPLAAPRAAEGESAAAAARRIFGAGVASALLEEASLACAATLARRLGLRAAGAPRIGAFARAPDGDIRFEVGFVPDDAPGPGAGPPVALPPIGPLERLVAEPGEAEIAAELQALAAARAEWEALPAGHAARPGDLVVCDVVAELPPNLLGNPAAAGAVAGSPGRPPAGWDIVVTEGLRLAILGRASEDGIPCLDLRVTGTPPGRGTFVVFLDRPNAVAARPGEAFSLSARWRLLAGAVPDRAACEAFLNQRSAAGTLRPVAGRLPPPGPGPLAAQAWSRDLTTDPTPEVAFARPGLLIRLAAGTTGPLDMTLRIGLPRLLRGGAAASAAPRPFPEGSARDVAIEVGGPGFLPGLADGLEGIRVGESRDIRAFFPLFGAPQGLAGRELRCAVRATALRRRVVPPVDEALAAACDFVGLDALRADIRSRLREAYAAMSDRRLRADLLARLAAATDLPVPGPRIAAELAWLRRRAEMRAAEEPGEVRRPMDEAALRAAAERRARIGLLLARFAEAEGIAVPDSALEAAMRREAARHPGREAEALAHLRSHPEAREALRARLRAALATDRLLARVRVVERRVAPAVLMDWDPEDTWG</sequence>
<dbReference type="AlphaFoldDB" id="A0A8J3ED33"/>
<evidence type="ECO:0000256" key="2">
    <source>
        <dbReference type="ARBA" id="ARBA00023235"/>
    </source>
</evidence>
<dbReference type="GO" id="GO:0006457">
    <property type="term" value="P:protein folding"/>
    <property type="evidence" value="ECO:0007669"/>
    <property type="project" value="InterPro"/>
</dbReference>
<organism evidence="4 5">
    <name type="scientific">Caldovatus sediminis</name>
    <dbReference type="NCBI Taxonomy" id="2041189"/>
    <lineage>
        <taxon>Bacteria</taxon>
        <taxon>Pseudomonadati</taxon>
        <taxon>Pseudomonadota</taxon>
        <taxon>Alphaproteobacteria</taxon>
        <taxon>Acetobacterales</taxon>
        <taxon>Roseomonadaceae</taxon>
        <taxon>Caldovatus</taxon>
    </lineage>
</organism>
<dbReference type="InterPro" id="IPR008880">
    <property type="entry name" value="Trigger_fac_C"/>
</dbReference>
<keyword evidence="5" id="KW-1185">Reference proteome</keyword>
<protein>
    <recommendedName>
        <fullName evidence="3">Trigger factor C-terminal domain-containing protein</fullName>
    </recommendedName>
</protein>
<dbReference type="Pfam" id="PF05698">
    <property type="entry name" value="Trigger_C"/>
    <property type="match status" value="1"/>
</dbReference>
<evidence type="ECO:0000259" key="3">
    <source>
        <dbReference type="Pfam" id="PF05698"/>
    </source>
</evidence>
<gene>
    <name evidence="4" type="ORF">GCM10010964_13870</name>
</gene>
<name>A0A8J3ED33_9PROT</name>
<dbReference type="InterPro" id="IPR046357">
    <property type="entry name" value="PPIase_dom_sf"/>
</dbReference>
<evidence type="ECO:0000313" key="5">
    <source>
        <dbReference type="Proteomes" id="UP000597507"/>
    </source>
</evidence>
<dbReference type="Gene3D" id="3.10.50.40">
    <property type="match status" value="1"/>
</dbReference>
<dbReference type="GO" id="GO:0015031">
    <property type="term" value="P:protein transport"/>
    <property type="evidence" value="ECO:0007669"/>
    <property type="project" value="InterPro"/>
</dbReference>
<accession>A0A8J3ED33</accession>
<dbReference type="Gene3D" id="1.10.3120.10">
    <property type="entry name" value="Trigger factor, C-terminal domain"/>
    <property type="match status" value="1"/>
</dbReference>
<dbReference type="GO" id="GO:0003755">
    <property type="term" value="F:peptidyl-prolyl cis-trans isomerase activity"/>
    <property type="evidence" value="ECO:0007669"/>
    <property type="project" value="UniProtKB-KW"/>
</dbReference>
<dbReference type="SUPFAM" id="SSF109998">
    <property type="entry name" value="Triger factor/SurA peptide-binding domain-like"/>
    <property type="match status" value="1"/>
</dbReference>
<comment type="caution">
    <text evidence="4">The sequence shown here is derived from an EMBL/GenBank/DDBJ whole genome shotgun (WGS) entry which is preliminary data.</text>
</comment>
<dbReference type="InterPro" id="IPR037041">
    <property type="entry name" value="Trigger_fac_C_sf"/>
</dbReference>